<protein>
    <recommendedName>
        <fullName evidence="3">DUF4259 domain-containing protein</fullName>
    </recommendedName>
</protein>
<accession>A0ABZ1N205</accession>
<name>A0ABZ1N205_9NOCA</name>
<keyword evidence="2" id="KW-1185">Reference proteome</keyword>
<dbReference type="RefSeq" id="WP_328662762.1">
    <property type="nucleotide sequence ID" value="NZ_CP108014.1"/>
</dbReference>
<gene>
    <name evidence="1" type="ORF">OG308_21825</name>
</gene>
<organism evidence="1 2">
    <name type="scientific">Nocardia salmonicida</name>
    <dbReference type="NCBI Taxonomy" id="53431"/>
    <lineage>
        <taxon>Bacteria</taxon>
        <taxon>Bacillati</taxon>
        <taxon>Actinomycetota</taxon>
        <taxon>Actinomycetes</taxon>
        <taxon>Mycobacteriales</taxon>
        <taxon>Nocardiaceae</taxon>
        <taxon>Nocardia</taxon>
    </lineage>
</organism>
<dbReference type="GeneID" id="91376801"/>
<dbReference type="Proteomes" id="UP001621418">
    <property type="component" value="Chromosome"/>
</dbReference>
<evidence type="ECO:0000313" key="2">
    <source>
        <dbReference type="Proteomes" id="UP001621418"/>
    </source>
</evidence>
<evidence type="ECO:0000313" key="1">
    <source>
        <dbReference type="EMBL" id="WTY33968.1"/>
    </source>
</evidence>
<dbReference type="EMBL" id="CP109527">
    <property type="protein sequence ID" value="WTY33968.1"/>
    <property type="molecule type" value="Genomic_DNA"/>
</dbReference>
<sequence length="157" mass="16503">MWPSDWPSSARAIATAIEAAVTAAKAADESGFRATTADLSELPADQVTSVLAAIVRELLETAHPDGLTGDDVRAVLEAVVRRSAPWLSGLDVTAVVSALTGALGVDESAETDRAWTNPQPAAVLLIEYLADLARTSPQQSIQRAINEIARAETVEMP</sequence>
<proteinExistence type="predicted"/>
<reference evidence="1 2" key="1">
    <citation type="submission" date="2022-10" db="EMBL/GenBank/DDBJ databases">
        <title>The complete genomes of actinobacterial strains from the NBC collection.</title>
        <authorList>
            <person name="Joergensen T.S."/>
            <person name="Alvarez Arevalo M."/>
            <person name="Sterndorff E.B."/>
            <person name="Faurdal D."/>
            <person name="Vuksanovic O."/>
            <person name="Mourched A.-S."/>
            <person name="Charusanti P."/>
            <person name="Shaw S."/>
            <person name="Blin K."/>
            <person name="Weber T."/>
        </authorList>
    </citation>
    <scope>NUCLEOTIDE SEQUENCE [LARGE SCALE GENOMIC DNA]</scope>
    <source>
        <strain evidence="1 2">NBC_01413</strain>
    </source>
</reference>
<evidence type="ECO:0008006" key="3">
    <source>
        <dbReference type="Google" id="ProtNLM"/>
    </source>
</evidence>